<feature type="transmembrane region" description="Helical" evidence="10">
    <location>
        <begin position="435"/>
        <end position="461"/>
    </location>
</feature>
<dbReference type="GO" id="GO:0015031">
    <property type="term" value="P:protein transport"/>
    <property type="evidence" value="ECO:0007669"/>
    <property type="project" value="UniProtKB-KW"/>
</dbReference>
<keyword evidence="4 10" id="KW-0812">Transmembrane</keyword>
<keyword evidence="5" id="KW-0571">Peptide transport</keyword>
<evidence type="ECO:0000256" key="7">
    <source>
        <dbReference type="ARBA" id="ARBA00022989"/>
    </source>
</evidence>
<dbReference type="NCBIfam" id="TIGR00727">
    <property type="entry name" value="ISP4_OPT"/>
    <property type="match status" value="1"/>
</dbReference>
<evidence type="ECO:0000256" key="10">
    <source>
        <dbReference type="SAM" id="Phobius"/>
    </source>
</evidence>
<feature type="region of interest" description="Disordered" evidence="9">
    <location>
        <begin position="1"/>
        <end position="33"/>
    </location>
</feature>
<feature type="transmembrane region" description="Helical" evidence="10">
    <location>
        <begin position="101"/>
        <end position="120"/>
    </location>
</feature>
<feature type="transmembrane region" description="Helical" evidence="10">
    <location>
        <begin position="553"/>
        <end position="571"/>
    </location>
</feature>
<keyword evidence="6" id="KW-0653">Protein transport</keyword>
<sequence length="635" mass="70196">MPEGDWSSLRTVNEDHKSIRNDHDSPYTDSKDTQSIFDEKATATVAKVEEENSLYEEVRAAVPNTDTEMPCNTIRAWTLGLIMSFFGAAVNTILSLRSPVIGIGVIVAQEFTTFGSKWSINPGPFNVKEHALIVVMANVSFGVAYATDIILAQKIFCKQDFGIAFQLLLTITTSSIGYGIAGIMRHFLIYPAAMIWPNNLVSVSLLHAMHEKNEDRDPTVFGGFLAQFLSICVFITWIFPQNPVVNQVFGGTSGLGLVPLTFDWTIVTGFTGNPMIPPWHAIANTMIGVFIFSIFGSLGLHYSGAWYAKFLPMSDSTTYDNMGVKYNTTRVVTPRLTLDEQAYKEYSPLFISTTFALSYDLSFATIASVVVYTALNYGPLIVSQFKNSQAEKPDIHAKLMRKYKEAPEWWYGALFLLMFILSLVTVVAYPTEFAWWAFILAIAFSTVMALPIGTIQAITNLQIGLNVITEFIMGYMQPGKPLALMMFKMYGYITASRALGFVDDLKFGHYMKIPLFAAQVVATTLSCFVQVAVLNFALGNIEGICDLDQKQRFSCPGGRVFFSASVIWGLLGPQRMFSPGQIYSALLFFFPAGAIITVILHFVGKKVKVVRYAMAPLIFGGSQGIPPASPLNFLT</sequence>
<feature type="transmembrane region" description="Helical" evidence="10">
    <location>
        <begin position="482"/>
        <end position="501"/>
    </location>
</feature>
<dbReference type="Pfam" id="PF03169">
    <property type="entry name" value="OPT"/>
    <property type="match status" value="1"/>
</dbReference>
<dbReference type="InterPro" id="IPR004813">
    <property type="entry name" value="OPT"/>
</dbReference>
<feature type="transmembrane region" description="Helical" evidence="10">
    <location>
        <begin position="583"/>
        <end position="604"/>
    </location>
</feature>
<gene>
    <name evidence="11" type="ORF">CC80DRAFT_552199</name>
</gene>
<keyword evidence="7 10" id="KW-1133">Transmembrane helix</keyword>
<dbReference type="AlphaFoldDB" id="A0A6A5TLA0"/>
<feature type="transmembrane region" description="Helical" evidence="10">
    <location>
        <begin position="132"/>
        <end position="151"/>
    </location>
</feature>
<keyword evidence="3" id="KW-0813">Transport</keyword>
<evidence type="ECO:0000256" key="4">
    <source>
        <dbReference type="ARBA" id="ARBA00022692"/>
    </source>
</evidence>
<organism evidence="11 12">
    <name type="scientific">Byssothecium circinans</name>
    <dbReference type="NCBI Taxonomy" id="147558"/>
    <lineage>
        <taxon>Eukaryota</taxon>
        <taxon>Fungi</taxon>
        <taxon>Dikarya</taxon>
        <taxon>Ascomycota</taxon>
        <taxon>Pezizomycotina</taxon>
        <taxon>Dothideomycetes</taxon>
        <taxon>Pleosporomycetidae</taxon>
        <taxon>Pleosporales</taxon>
        <taxon>Massarineae</taxon>
        <taxon>Massarinaceae</taxon>
        <taxon>Byssothecium</taxon>
    </lineage>
</organism>
<keyword evidence="8 10" id="KW-0472">Membrane</keyword>
<evidence type="ECO:0000256" key="2">
    <source>
        <dbReference type="ARBA" id="ARBA00008807"/>
    </source>
</evidence>
<evidence type="ECO:0000313" key="11">
    <source>
        <dbReference type="EMBL" id="KAF1952700.1"/>
    </source>
</evidence>
<evidence type="ECO:0000313" key="12">
    <source>
        <dbReference type="Proteomes" id="UP000800035"/>
    </source>
</evidence>
<protein>
    <submittedName>
        <fullName evidence="11">Small oligopeptide transporter</fullName>
    </submittedName>
</protein>
<dbReference type="EMBL" id="ML977009">
    <property type="protein sequence ID" value="KAF1952700.1"/>
    <property type="molecule type" value="Genomic_DNA"/>
</dbReference>
<dbReference type="PANTHER" id="PTHR22601">
    <property type="entry name" value="ISP4 LIKE PROTEIN"/>
    <property type="match status" value="1"/>
</dbReference>
<feature type="transmembrane region" description="Helical" evidence="10">
    <location>
        <begin position="279"/>
        <end position="300"/>
    </location>
</feature>
<feature type="compositionally biased region" description="Basic and acidic residues" evidence="9">
    <location>
        <begin position="12"/>
        <end position="33"/>
    </location>
</feature>
<reference evidence="11" key="1">
    <citation type="journal article" date="2020" name="Stud. Mycol.">
        <title>101 Dothideomycetes genomes: a test case for predicting lifestyles and emergence of pathogens.</title>
        <authorList>
            <person name="Haridas S."/>
            <person name="Albert R."/>
            <person name="Binder M."/>
            <person name="Bloem J."/>
            <person name="Labutti K."/>
            <person name="Salamov A."/>
            <person name="Andreopoulos B."/>
            <person name="Baker S."/>
            <person name="Barry K."/>
            <person name="Bills G."/>
            <person name="Bluhm B."/>
            <person name="Cannon C."/>
            <person name="Castanera R."/>
            <person name="Culley D."/>
            <person name="Daum C."/>
            <person name="Ezra D."/>
            <person name="Gonzalez J."/>
            <person name="Henrissat B."/>
            <person name="Kuo A."/>
            <person name="Liang C."/>
            <person name="Lipzen A."/>
            <person name="Lutzoni F."/>
            <person name="Magnuson J."/>
            <person name="Mondo S."/>
            <person name="Nolan M."/>
            <person name="Ohm R."/>
            <person name="Pangilinan J."/>
            <person name="Park H.-J."/>
            <person name="Ramirez L."/>
            <person name="Alfaro M."/>
            <person name="Sun H."/>
            <person name="Tritt A."/>
            <person name="Yoshinaga Y."/>
            <person name="Zwiers L.-H."/>
            <person name="Turgeon B."/>
            <person name="Goodwin S."/>
            <person name="Spatafora J."/>
            <person name="Crous P."/>
            <person name="Grigoriev I."/>
        </authorList>
    </citation>
    <scope>NUCLEOTIDE SEQUENCE</scope>
    <source>
        <strain evidence="11">CBS 675.92</strain>
    </source>
</reference>
<evidence type="ECO:0000256" key="9">
    <source>
        <dbReference type="SAM" id="MobiDB-lite"/>
    </source>
</evidence>
<feature type="transmembrane region" description="Helical" evidence="10">
    <location>
        <begin position="513"/>
        <end position="541"/>
    </location>
</feature>
<dbReference type="NCBIfam" id="TIGR00728">
    <property type="entry name" value="OPT_sfam"/>
    <property type="match status" value="1"/>
</dbReference>
<name>A0A6A5TLA0_9PLEO</name>
<accession>A0A6A5TLA0</accession>
<feature type="transmembrane region" description="Helical" evidence="10">
    <location>
        <begin position="187"/>
        <end position="208"/>
    </location>
</feature>
<dbReference type="OrthoDB" id="9986677at2759"/>
<evidence type="ECO:0000256" key="5">
    <source>
        <dbReference type="ARBA" id="ARBA00022856"/>
    </source>
</evidence>
<feature type="transmembrane region" description="Helical" evidence="10">
    <location>
        <begin position="163"/>
        <end position="181"/>
    </location>
</feature>
<evidence type="ECO:0000256" key="8">
    <source>
        <dbReference type="ARBA" id="ARBA00023136"/>
    </source>
</evidence>
<dbReference type="Proteomes" id="UP000800035">
    <property type="component" value="Unassembled WGS sequence"/>
</dbReference>
<evidence type="ECO:0000256" key="3">
    <source>
        <dbReference type="ARBA" id="ARBA00022448"/>
    </source>
</evidence>
<proteinExistence type="inferred from homology"/>
<feature type="transmembrane region" description="Helical" evidence="10">
    <location>
        <begin position="220"/>
        <end position="239"/>
    </location>
</feature>
<evidence type="ECO:0000256" key="6">
    <source>
        <dbReference type="ARBA" id="ARBA00022927"/>
    </source>
</evidence>
<comment type="similarity">
    <text evidence="2">Belongs to the oligopeptide OPT transporter family.</text>
</comment>
<dbReference type="GO" id="GO:0016020">
    <property type="term" value="C:membrane"/>
    <property type="evidence" value="ECO:0007669"/>
    <property type="project" value="UniProtKB-SubCell"/>
</dbReference>
<dbReference type="GO" id="GO:0035673">
    <property type="term" value="F:oligopeptide transmembrane transporter activity"/>
    <property type="evidence" value="ECO:0007669"/>
    <property type="project" value="InterPro"/>
</dbReference>
<dbReference type="InterPro" id="IPR004648">
    <property type="entry name" value="Oligpept_transpt"/>
</dbReference>
<keyword evidence="12" id="KW-1185">Reference proteome</keyword>
<feature type="transmembrane region" description="Helical" evidence="10">
    <location>
        <begin position="409"/>
        <end position="429"/>
    </location>
</feature>
<evidence type="ECO:0000256" key="1">
    <source>
        <dbReference type="ARBA" id="ARBA00004141"/>
    </source>
</evidence>
<comment type="subcellular location">
    <subcellularLocation>
        <location evidence="1">Membrane</location>
        <topology evidence="1">Multi-pass membrane protein</topology>
    </subcellularLocation>
</comment>